<sequence>MFKVFVLIVAIIATVTCLPLVDEEAVVEKVGYCRKGNVYIKEGEQGPGPIGQCIRVKCVSAEPGNKKMSAVSCATFVPRDGCTVSEYDKTKPYPHCCPNEVCPPELGYSD</sequence>
<keyword evidence="6" id="KW-1185">Reference proteome</keyword>
<dbReference type="Proteomes" id="UP000801492">
    <property type="component" value="Unassembled WGS sequence"/>
</dbReference>
<evidence type="ECO:0000259" key="4">
    <source>
        <dbReference type="Pfam" id="PF15430"/>
    </source>
</evidence>
<evidence type="ECO:0000256" key="2">
    <source>
        <dbReference type="ARBA" id="ARBA00022525"/>
    </source>
</evidence>
<feature type="chain" id="PRO_5035424909" description="Single domain-containing protein" evidence="3">
    <location>
        <begin position="18"/>
        <end position="110"/>
    </location>
</feature>
<name>A0A8K0CK79_IGNLU</name>
<protein>
    <recommendedName>
        <fullName evidence="4">Single domain-containing protein</fullName>
    </recommendedName>
</protein>
<feature type="domain" description="Single" evidence="4">
    <location>
        <begin position="37"/>
        <end position="102"/>
    </location>
</feature>
<organism evidence="5 6">
    <name type="scientific">Ignelater luminosus</name>
    <name type="common">Cucubano</name>
    <name type="synonym">Pyrophorus luminosus</name>
    <dbReference type="NCBI Taxonomy" id="2038154"/>
    <lineage>
        <taxon>Eukaryota</taxon>
        <taxon>Metazoa</taxon>
        <taxon>Ecdysozoa</taxon>
        <taxon>Arthropoda</taxon>
        <taxon>Hexapoda</taxon>
        <taxon>Insecta</taxon>
        <taxon>Pterygota</taxon>
        <taxon>Neoptera</taxon>
        <taxon>Endopterygota</taxon>
        <taxon>Coleoptera</taxon>
        <taxon>Polyphaga</taxon>
        <taxon>Elateriformia</taxon>
        <taxon>Elateroidea</taxon>
        <taxon>Elateridae</taxon>
        <taxon>Agrypninae</taxon>
        <taxon>Pyrophorini</taxon>
        <taxon>Ignelater</taxon>
    </lineage>
</organism>
<dbReference type="GO" id="GO:0005576">
    <property type="term" value="C:extracellular region"/>
    <property type="evidence" value="ECO:0007669"/>
    <property type="project" value="UniProtKB-SubCell"/>
</dbReference>
<comment type="caution">
    <text evidence="5">The sequence shown here is derived from an EMBL/GenBank/DDBJ whole genome shotgun (WGS) entry which is preliminary data.</text>
</comment>
<evidence type="ECO:0000256" key="1">
    <source>
        <dbReference type="ARBA" id="ARBA00004613"/>
    </source>
</evidence>
<comment type="subcellular location">
    <subcellularLocation>
        <location evidence="1">Secreted</location>
    </subcellularLocation>
</comment>
<dbReference type="InterPro" id="IPR029277">
    <property type="entry name" value="SVWC_dom"/>
</dbReference>
<keyword evidence="3" id="KW-0732">Signal</keyword>
<keyword evidence="2" id="KW-0964">Secreted</keyword>
<dbReference type="OrthoDB" id="6697593at2759"/>
<gene>
    <name evidence="5" type="ORF">ILUMI_20178</name>
</gene>
<accession>A0A8K0CK79</accession>
<dbReference type="EMBL" id="VTPC01088947">
    <property type="protein sequence ID" value="KAF2885993.1"/>
    <property type="molecule type" value="Genomic_DNA"/>
</dbReference>
<evidence type="ECO:0000313" key="6">
    <source>
        <dbReference type="Proteomes" id="UP000801492"/>
    </source>
</evidence>
<proteinExistence type="predicted"/>
<feature type="signal peptide" evidence="3">
    <location>
        <begin position="1"/>
        <end position="17"/>
    </location>
</feature>
<reference evidence="5" key="1">
    <citation type="submission" date="2019-08" db="EMBL/GenBank/DDBJ databases">
        <title>The genome of the North American firefly Photinus pyralis.</title>
        <authorList>
            <consortium name="Photinus pyralis genome working group"/>
            <person name="Fallon T.R."/>
            <person name="Sander Lower S.E."/>
            <person name="Weng J.-K."/>
        </authorList>
    </citation>
    <scope>NUCLEOTIDE SEQUENCE</scope>
    <source>
        <strain evidence="5">TRF0915ILg1</strain>
        <tissue evidence="5">Whole body</tissue>
    </source>
</reference>
<dbReference type="AlphaFoldDB" id="A0A8K0CK79"/>
<evidence type="ECO:0000313" key="5">
    <source>
        <dbReference type="EMBL" id="KAF2885993.1"/>
    </source>
</evidence>
<dbReference type="Pfam" id="PF15430">
    <property type="entry name" value="SVWC"/>
    <property type="match status" value="1"/>
</dbReference>
<evidence type="ECO:0000256" key="3">
    <source>
        <dbReference type="SAM" id="SignalP"/>
    </source>
</evidence>